<keyword evidence="1 10" id="KW-0813">Transport</keyword>
<keyword evidence="2 11" id="KW-0812">Transmembrane</keyword>
<protein>
    <submittedName>
        <fullName evidence="13">Golgi SNAP receptor complex member 2</fullName>
    </submittedName>
</protein>
<sequence length="215" mass="25505">MERLYHETNNLLQQVYPNLSRLERAKDQNEAEFEMQSLQSQLREIDTNCDRLDMFVSKEIPQKRPTAKMKVDQLKADCQRTHMALNAMYAKLMTRWKVVAEREELLKQRIVRSGDSTAVTMNDHELLVNDRLQHSHRGVDDLLNQGVEVLSSLRNQHLNLRGVRRKMFDIGAQLGLSDTTMRMIEKRTKEDWHIFLILSILFCIFMYAFYRFWKG</sequence>
<accession>A0AAF3EYR8</accession>
<proteinExistence type="inferred from homology"/>
<keyword evidence="12" id="KW-1185">Reference proteome</keyword>
<dbReference type="GO" id="GO:0005789">
    <property type="term" value="C:endoplasmic reticulum membrane"/>
    <property type="evidence" value="ECO:0007669"/>
    <property type="project" value="TreeGrafter"/>
</dbReference>
<dbReference type="GO" id="GO:0006906">
    <property type="term" value="P:vesicle fusion"/>
    <property type="evidence" value="ECO:0007669"/>
    <property type="project" value="TreeGrafter"/>
</dbReference>
<organism evidence="12 13">
    <name type="scientific">Mesorhabditis belari</name>
    <dbReference type="NCBI Taxonomy" id="2138241"/>
    <lineage>
        <taxon>Eukaryota</taxon>
        <taxon>Metazoa</taxon>
        <taxon>Ecdysozoa</taxon>
        <taxon>Nematoda</taxon>
        <taxon>Chromadorea</taxon>
        <taxon>Rhabditida</taxon>
        <taxon>Rhabditina</taxon>
        <taxon>Rhabditomorpha</taxon>
        <taxon>Rhabditoidea</taxon>
        <taxon>Rhabditidae</taxon>
        <taxon>Mesorhabditinae</taxon>
        <taxon>Mesorhabditis</taxon>
    </lineage>
</organism>
<dbReference type="PANTHER" id="PTHR21230:SF1">
    <property type="entry name" value="GOLGI SNAP RECEPTOR COMPLEX MEMBER 2"/>
    <property type="match status" value="1"/>
</dbReference>
<comment type="function">
    <text evidence="7 10">Involved in transport of proteins from the cis/medial-Golgi to the trans-Golgi network.</text>
</comment>
<dbReference type="SUPFAM" id="SSF58038">
    <property type="entry name" value="SNARE fusion complex"/>
    <property type="match status" value="1"/>
</dbReference>
<dbReference type="Proteomes" id="UP000887575">
    <property type="component" value="Unassembled WGS sequence"/>
</dbReference>
<keyword evidence="5" id="KW-0333">Golgi apparatus</keyword>
<evidence type="ECO:0000256" key="10">
    <source>
        <dbReference type="PIRNR" id="PIRNR028865"/>
    </source>
</evidence>
<dbReference type="GO" id="GO:0031201">
    <property type="term" value="C:SNARE complex"/>
    <property type="evidence" value="ECO:0007669"/>
    <property type="project" value="TreeGrafter"/>
</dbReference>
<dbReference type="GO" id="GO:0015031">
    <property type="term" value="P:protein transport"/>
    <property type="evidence" value="ECO:0007669"/>
    <property type="project" value="UniProtKB-KW"/>
</dbReference>
<reference evidence="13" key="1">
    <citation type="submission" date="2024-02" db="UniProtKB">
        <authorList>
            <consortium name="WormBaseParasite"/>
        </authorList>
    </citation>
    <scope>IDENTIFICATION</scope>
</reference>
<evidence type="ECO:0000313" key="12">
    <source>
        <dbReference type="Proteomes" id="UP000887575"/>
    </source>
</evidence>
<dbReference type="PIRSF" id="PIRSF028865">
    <property type="entry name" value="Membrin-2"/>
    <property type="match status" value="1"/>
</dbReference>
<evidence type="ECO:0000256" key="3">
    <source>
        <dbReference type="ARBA" id="ARBA00022927"/>
    </source>
</evidence>
<name>A0AAF3EYR8_9BILA</name>
<dbReference type="GO" id="GO:0031902">
    <property type="term" value="C:late endosome membrane"/>
    <property type="evidence" value="ECO:0007669"/>
    <property type="project" value="TreeGrafter"/>
</dbReference>
<dbReference type="PANTHER" id="PTHR21230">
    <property type="entry name" value="VESICLE TRANSPORT V-SNARE PROTEIN VTI1-RELATED"/>
    <property type="match status" value="1"/>
</dbReference>
<evidence type="ECO:0000256" key="6">
    <source>
        <dbReference type="ARBA" id="ARBA00023136"/>
    </source>
</evidence>
<evidence type="ECO:0000256" key="1">
    <source>
        <dbReference type="ARBA" id="ARBA00022448"/>
    </source>
</evidence>
<evidence type="ECO:0000256" key="4">
    <source>
        <dbReference type="ARBA" id="ARBA00022989"/>
    </source>
</evidence>
<dbReference type="WBParaSite" id="MBELARI_LOCUS19373">
    <property type="protein sequence ID" value="MBELARI_LOCUS19373"/>
    <property type="gene ID" value="MBELARI_LOCUS19373"/>
</dbReference>
<evidence type="ECO:0000256" key="7">
    <source>
        <dbReference type="ARBA" id="ARBA00037078"/>
    </source>
</evidence>
<dbReference type="GO" id="GO:0000149">
    <property type="term" value="F:SNARE binding"/>
    <property type="evidence" value="ECO:0007669"/>
    <property type="project" value="TreeGrafter"/>
</dbReference>
<dbReference type="AlphaFoldDB" id="A0AAF3EYR8"/>
<evidence type="ECO:0000256" key="2">
    <source>
        <dbReference type="ARBA" id="ARBA00022692"/>
    </source>
</evidence>
<dbReference type="Pfam" id="PF12352">
    <property type="entry name" value="V-SNARE_C"/>
    <property type="match status" value="1"/>
</dbReference>
<feature type="transmembrane region" description="Helical" evidence="11">
    <location>
        <begin position="192"/>
        <end position="213"/>
    </location>
</feature>
<dbReference type="InterPro" id="IPR027027">
    <property type="entry name" value="GOSR2/Membrin/Bos1"/>
</dbReference>
<keyword evidence="3 10" id="KW-0653">Protein transport</keyword>
<keyword evidence="6 10" id="KW-0472">Membrane</keyword>
<dbReference type="GO" id="GO:0005484">
    <property type="term" value="F:SNAP receptor activity"/>
    <property type="evidence" value="ECO:0007669"/>
    <property type="project" value="InterPro"/>
</dbReference>
<dbReference type="Gene3D" id="1.20.5.110">
    <property type="match status" value="1"/>
</dbReference>
<evidence type="ECO:0000256" key="5">
    <source>
        <dbReference type="ARBA" id="ARBA00023034"/>
    </source>
</evidence>
<dbReference type="CDD" id="cd15863">
    <property type="entry name" value="SNARE_GS27"/>
    <property type="match status" value="1"/>
</dbReference>
<evidence type="ECO:0000256" key="9">
    <source>
        <dbReference type="ARBA" id="ARBA00038172"/>
    </source>
</evidence>
<evidence type="ECO:0000313" key="13">
    <source>
        <dbReference type="WBParaSite" id="MBELARI_LOCUS19373"/>
    </source>
</evidence>
<evidence type="ECO:0000256" key="11">
    <source>
        <dbReference type="SAM" id="Phobius"/>
    </source>
</evidence>
<comment type="similarity">
    <text evidence="9 10">Belongs to the GOSR2 family.</text>
</comment>
<evidence type="ECO:0000256" key="8">
    <source>
        <dbReference type="ARBA" id="ARBA00037862"/>
    </source>
</evidence>
<keyword evidence="4 11" id="KW-1133">Transmembrane helix</keyword>
<comment type="subcellular location">
    <subcellularLocation>
        <location evidence="8">Golgi apparatus</location>
        <location evidence="8">cis-Golgi network membrane</location>
        <topology evidence="8">Single-pass type IV membrane protein</topology>
    </subcellularLocation>
</comment>
<dbReference type="GO" id="GO:0012507">
    <property type="term" value="C:ER to Golgi transport vesicle membrane"/>
    <property type="evidence" value="ECO:0007669"/>
    <property type="project" value="TreeGrafter"/>
</dbReference>
<dbReference type="GO" id="GO:0005794">
    <property type="term" value="C:Golgi apparatus"/>
    <property type="evidence" value="ECO:0007669"/>
    <property type="project" value="UniProtKB-SubCell"/>
</dbReference>